<dbReference type="PANTHER" id="PTHR45649:SF26">
    <property type="entry name" value="OS04G0435100 PROTEIN"/>
    <property type="match status" value="1"/>
</dbReference>
<evidence type="ECO:0000256" key="1">
    <source>
        <dbReference type="ARBA" id="ARBA00004141"/>
    </source>
</evidence>
<dbReference type="InterPro" id="IPR002293">
    <property type="entry name" value="AA/rel_permease1"/>
</dbReference>
<reference evidence="7 8" key="1">
    <citation type="journal article" date="2011" name="Plasmid">
        <title>Streptomyces turgidiscabies Car8 contains a modular pathogenicity island that shares virulence genes with other actinobacterial plant pathogens.</title>
        <authorList>
            <person name="Huguet-Tapia J.C."/>
            <person name="Badger J.H."/>
            <person name="Loria R."/>
            <person name="Pettis G.S."/>
        </authorList>
    </citation>
    <scope>NUCLEOTIDE SEQUENCE [LARGE SCALE GENOMIC DNA]</scope>
    <source>
        <strain evidence="7 8">Car8</strain>
    </source>
</reference>
<feature type="transmembrane region" description="Helical" evidence="6">
    <location>
        <begin position="362"/>
        <end position="383"/>
    </location>
</feature>
<feature type="transmembrane region" description="Helical" evidence="6">
    <location>
        <begin position="34"/>
        <end position="58"/>
    </location>
</feature>
<proteinExistence type="predicted"/>
<feature type="transmembrane region" description="Helical" evidence="6">
    <location>
        <begin position="314"/>
        <end position="341"/>
    </location>
</feature>
<dbReference type="Pfam" id="PF13520">
    <property type="entry name" value="AA_permease_2"/>
    <property type="match status" value="1"/>
</dbReference>
<feature type="transmembrane region" description="Helical" evidence="6">
    <location>
        <begin position="262"/>
        <end position="284"/>
    </location>
</feature>
<dbReference type="PIRSF" id="PIRSF006060">
    <property type="entry name" value="AA_transporter"/>
    <property type="match status" value="1"/>
</dbReference>
<keyword evidence="8" id="KW-1185">Reference proteome</keyword>
<comment type="subcellular location">
    <subcellularLocation>
        <location evidence="1">Membrane</location>
        <topology evidence="1">Multi-pass membrane protein</topology>
    </subcellularLocation>
</comment>
<accession>L7F225</accession>
<feature type="transmembrane region" description="Helical" evidence="6">
    <location>
        <begin position="154"/>
        <end position="176"/>
    </location>
</feature>
<dbReference type="PANTHER" id="PTHR45649">
    <property type="entry name" value="AMINO-ACID PERMEASE BAT1"/>
    <property type="match status" value="1"/>
</dbReference>
<feature type="transmembrane region" description="Helical" evidence="6">
    <location>
        <begin position="431"/>
        <end position="452"/>
    </location>
</feature>
<gene>
    <name evidence="7" type="ORF">STRTUCAR8_01650</name>
</gene>
<feature type="transmembrane region" description="Helical" evidence="6">
    <location>
        <begin position="64"/>
        <end position="88"/>
    </location>
</feature>
<feature type="transmembrane region" description="Helical" evidence="6">
    <location>
        <begin position="222"/>
        <end position="241"/>
    </location>
</feature>
<evidence type="ECO:0000256" key="6">
    <source>
        <dbReference type="SAM" id="Phobius"/>
    </source>
</evidence>
<dbReference type="STRING" id="85558.T45_07762"/>
<keyword evidence="5 6" id="KW-0472">Membrane</keyword>
<comment type="caution">
    <text evidence="7">The sequence shown here is derived from an EMBL/GenBank/DDBJ whole genome shotgun (WGS) entry which is preliminary data.</text>
</comment>
<organism evidence="7 8">
    <name type="scientific">Streptomyces turgidiscabies (strain Car8)</name>
    <dbReference type="NCBI Taxonomy" id="698760"/>
    <lineage>
        <taxon>Bacteria</taxon>
        <taxon>Bacillati</taxon>
        <taxon>Actinomycetota</taxon>
        <taxon>Actinomycetes</taxon>
        <taxon>Kitasatosporales</taxon>
        <taxon>Streptomycetaceae</taxon>
        <taxon>Streptomyces</taxon>
    </lineage>
</organism>
<feature type="transmembrane region" description="Helical" evidence="6">
    <location>
        <begin position="389"/>
        <end position="411"/>
    </location>
</feature>
<dbReference type="PATRIC" id="fig|698760.3.peg.5187"/>
<evidence type="ECO:0000256" key="2">
    <source>
        <dbReference type="ARBA" id="ARBA00022448"/>
    </source>
</evidence>
<evidence type="ECO:0000256" key="4">
    <source>
        <dbReference type="ARBA" id="ARBA00022989"/>
    </source>
</evidence>
<evidence type="ECO:0000256" key="5">
    <source>
        <dbReference type="ARBA" id="ARBA00023136"/>
    </source>
</evidence>
<dbReference type="Gene3D" id="1.20.1740.10">
    <property type="entry name" value="Amino acid/polyamine transporter I"/>
    <property type="match status" value="1"/>
</dbReference>
<evidence type="ECO:0000313" key="7">
    <source>
        <dbReference type="EMBL" id="ELP65678.1"/>
    </source>
</evidence>
<dbReference type="GO" id="GO:0022857">
    <property type="term" value="F:transmembrane transporter activity"/>
    <property type="evidence" value="ECO:0007669"/>
    <property type="project" value="InterPro"/>
</dbReference>
<feature type="transmembrane region" description="Helical" evidence="6">
    <location>
        <begin position="183"/>
        <end position="202"/>
    </location>
</feature>
<keyword evidence="4 6" id="KW-1133">Transmembrane helix</keyword>
<dbReference type="AlphaFoldDB" id="L7F225"/>
<evidence type="ECO:0000256" key="3">
    <source>
        <dbReference type="ARBA" id="ARBA00022692"/>
    </source>
</evidence>
<feature type="transmembrane region" description="Helical" evidence="6">
    <location>
        <begin position="458"/>
        <end position="478"/>
    </location>
</feature>
<protein>
    <submittedName>
        <fullName evidence="7">Amino acid metabolite permease</fullName>
    </submittedName>
</protein>
<evidence type="ECO:0000313" key="8">
    <source>
        <dbReference type="Proteomes" id="UP000010931"/>
    </source>
</evidence>
<keyword evidence="3 6" id="KW-0812">Transmembrane</keyword>
<dbReference type="Proteomes" id="UP000010931">
    <property type="component" value="Unassembled WGS sequence"/>
</dbReference>
<keyword evidence="2" id="KW-0813">Transport</keyword>
<name>L7F225_STRT8</name>
<dbReference type="EMBL" id="AEJB01000361">
    <property type="protein sequence ID" value="ELP65678.1"/>
    <property type="molecule type" value="Genomic_DNA"/>
</dbReference>
<sequence>MSHRSAATMAPPDDDDVLEALGIKPELSRKMGPFGNYAISLTVICVLAGGMALFGFGLAHGGPVVMLGSWVVIGGLTLLVGMSLADVVSAYPTSGGPYFMAEKLGGKRWGWYTGWLNLLGLLGAIAGIDYGAAAFIGALAQLQWGIAPTPTSTMLIFGVILLLHGLLNSAGVRLVTFLNSVSVWWQLLGVAVIVSTLTLAPAQHQSVSFVFTHFHNDTGFSSPFYVALIGGLLAGYTFCGYDASAHVAEETKDAQTSAPKGMVRSIWVSWVAGFALIAGLLFAMQDYTATQNTATGVPPAQIFLDVLGASGAKALLLIVIVAMLFCGNAEVAAASRMIYAFSRSRALPGWKSWRRVNSRTKTPTRAVWFSVIVPFALALPVLYSPTAYGAITAINAVGMIPTYGIPVFLALRKGRDYQPGPWTLGPWRRPVGIIAVVYVVIITVVFCLPQSTPITTDSFNYAGVTLLVALLLAAITWVTRGKRDYQLAAAGTALPGEAAAFSDGGY</sequence>
<feature type="transmembrane region" description="Helical" evidence="6">
    <location>
        <begin position="109"/>
        <end position="142"/>
    </location>
</feature>
<dbReference type="GO" id="GO:0016020">
    <property type="term" value="C:membrane"/>
    <property type="evidence" value="ECO:0007669"/>
    <property type="project" value="UniProtKB-SubCell"/>
</dbReference>